<comment type="cofactor">
    <cofactor evidence="1 7">
        <name>Zn(2+)</name>
        <dbReference type="ChEBI" id="CHEBI:29105"/>
    </cofactor>
</comment>
<dbReference type="SUPFAM" id="SSF51735">
    <property type="entry name" value="NAD(P)-binding Rossmann-fold domains"/>
    <property type="match status" value="1"/>
</dbReference>
<keyword evidence="4 7" id="KW-0862">Zinc</keyword>
<evidence type="ECO:0000256" key="7">
    <source>
        <dbReference type="RuleBase" id="RU361277"/>
    </source>
</evidence>
<dbReference type="InterPro" id="IPR013149">
    <property type="entry name" value="ADH-like_C"/>
</dbReference>
<comment type="similarity">
    <text evidence="2 7">Belongs to the zinc-containing alcohol dehydrogenase family.</text>
</comment>
<dbReference type="SMART" id="SM00829">
    <property type="entry name" value="PKS_ER"/>
    <property type="match status" value="1"/>
</dbReference>
<sequence>MSTSVRAAVLNVAPGQLDLEILTLDPPGPDEVLVGIVNAGLCHSDLHEIDGTFETEPPILLGHEAAGIVEMVGENVRDIKVGDHVVSCLSVFCGQCRYCTNGHLSLCIHRHKLSHSRPRPRLVNDAGVPVRPTAGIGAFAEAMTVHRNAVAVISDDVPFATASILGCAVTTGLGAVFRSAQVRAGATVAVIGTGGVGMMAIQGARIAGASKIIAIDVVPSKLDAAVRFGATDVINSRENDPVAAVRDLTGGGVDYSFEAVGRAVTAGQAFSILAPAGVATVIGMIPDATPIEIRGSELFLQEKKLQGSFMGSNQFKTDIPRYVELYKQGRLMLDEMISEQLDLADINKGFEILKAGGAARVVVAMGGKR</sequence>
<keyword evidence="3 7" id="KW-0479">Metal-binding</keyword>
<keyword evidence="5" id="KW-0560">Oxidoreductase</keyword>
<dbReference type="PROSITE" id="PS00059">
    <property type="entry name" value="ADH_ZINC"/>
    <property type="match status" value="1"/>
</dbReference>
<evidence type="ECO:0000256" key="2">
    <source>
        <dbReference type="ARBA" id="ARBA00008072"/>
    </source>
</evidence>
<name>A0A495K829_WILMA</name>
<evidence type="ECO:0000256" key="4">
    <source>
        <dbReference type="ARBA" id="ARBA00022833"/>
    </source>
</evidence>
<dbReference type="PANTHER" id="PTHR43880:SF12">
    <property type="entry name" value="ALCOHOL DEHYDROGENASE CLASS-3"/>
    <property type="match status" value="1"/>
</dbReference>
<dbReference type="InterPro" id="IPR011032">
    <property type="entry name" value="GroES-like_sf"/>
</dbReference>
<proteinExistence type="inferred from homology"/>
<gene>
    <name evidence="9" type="ORF">DFJ75_4348</name>
</gene>
<dbReference type="Proteomes" id="UP000274762">
    <property type="component" value="Unassembled WGS sequence"/>
</dbReference>
<dbReference type="FunFam" id="3.40.50.720:FF:000003">
    <property type="entry name" value="S-(hydroxymethyl)glutathione dehydrogenase"/>
    <property type="match status" value="1"/>
</dbReference>
<dbReference type="CDD" id="cd08279">
    <property type="entry name" value="Zn_ADH_class_III"/>
    <property type="match status" value="1"/>
</dbReference>
<keyword evidence="6" id="KW-0520">NAD</keyword>
<accession>A0A495K829</accession>
<dbReference type="InterPro" id="IPR036291">
    <property type="entry name" value="NAD(P)-bd_dom_sf"/>
</dbReference>
<organism evidence="9 10">
    <name type="scientific">Williamsia marianensis</name>
    <dbReference type="NCBI Taxonomy" id="85044"/>
    <lineage>
        <taxon>Bacteria</taxon>
        <taxon>Bacillati</taxon>
        <taxon>Actinomycetota</taxon>
        <taxon>Actinomycetes</taxon>
        <taxon>Mycobacteriales</taxon>
        <taxon>Nocardiaceae</taxon>
        <taxon>Williamsia</taxon>
    </lineage>
</organism>
<protein>
    <submittedName>
        <fullName evidence="9">S-(Hydroxymethyl)glutathione dehydrogenase/alcohol dehydrogenase</fullName>
    </submittedName>
</protein>
<dbReference type="EMBL" id="RBKV01000001">
    <property type="protein sequence ID" value="RKR97470.1"/>
    <property type="molecule type" value="Genomic_DNA"/>
</dbReference>
<dbReference type="Gene3D" id="3.90.180.10">
    <property type="entry name" value="Medium-chain alcohol dehydrogenases, catalytic domain"/>
    <property type="match status" value="1"/>
</dbReference>
<dbReference type="AlphaFoldDB" id="A0A495K829"/>
<dbReference type="Pfam" id="PF08240">
    <property type="entry name" value="ADH_N"/>
    <property type="match status" value="1"/>
</dbReference>
<dbReference type="PANTHER" id="PTHR43880">
    <property type="entry name" value="ALCOHOL DEHYDROGENASE"/>
    <property type="match status" value="1"/>
</dbReference>
<dbReference type="InterPro" id="IPR002328">
    <property type="entry name" value="ADH_Zn_CS"/>
</dbReference>
<dbReference type="InterPro" id="IPR020843">
    <property type="entry name" value="ER"/>
</dbReference>
<dbReference type="GO" id="GO:0046294">
    <property type="term" value="P:formaldehyde catabolic process"/>
    <property type="evidence" value="ECO:0007669"/>
    <property type="project" value="TreeGrafter"/>
</dbReference>
<evidence type="ECO:0000256" key="5">
    <source>
        <dbReference type="ARBA" id="ARBA00023002"/>
    </source>
</evidence>
<dbReference type="SUPFAM" id="SSF50129">
    <property type="entry name" value="GroES-like"/>
    <property type="match status" value="2"/>
</dbReference>
<dbReference type="Gene3D" id="3.40.50.720">
    <property type="entry name" value="NAD(P)-binding Rossmann-like Domain"/>
    <property type="match status" value="1"/>
</dbReference>
<reference evidence="9 10" key="1">
    <citation type="submission" date="2018-10" db="EMBL/GenBank/DDBJ databases">
        <title>Sequencing the genomes of 1000 actinobacteria strains.</title>
        <authorList>
            <person name="Klenk H.-P."/>
        </authorList>
    </citation>
    <scope>NUCLEOTIDE SEQUENCE [LARGE SCALE GENOMIC DNA]</scope>
    <source>
        <strain evidence="9 10">DSM 44343</strain>
    </source>
</reference>
<evidence type="ECO:0000256" key="3">
    <source>
        <dbReference type="ARBA" id="ARBA00022723"/>
    </source>
</evidence>
<dbReference type="InterPro" id="IPR013154">
    <property type="entry name" value="ADH-like_N"/>
</dbReference>
<feature type="domain" description="Enoyl reductase (ER)" evidence="8">
    <location>
        <begin position="15"/>
        <end position="363"/>
    </location>
</feature>
<evidence type="ECO:0000259" key="8">
    <source>
        <dbReference type="SMART" id="SM00829"/>
    </source>
</evidence>
<evidence type="ECO:0000256" key="6">
    <source>
        <dbReference type="ARBA" id="ARBA00023027"/>
    </source>
</evidence>
<dbReference type="GO" id="GO:0008270">
    <property type="term" value="F:zinc ion binding"/>
    <property type="evidence" value="ECO:0007669"/>
    <property type="project" value="InterPro"/>
</dbReference>
<evidence type="ECO:0000313" key="10">
    <source>
        <dbReference type="Proteomes" id="UP000274762"/>
    </source>
</evidence>
<dbReference type="GO" id="GO:0051903">
    <property type="term" value="F:S-(hydroxymethyl)glutathione dehydrogenase [NAD(P)+] activity"/>
    <property type="evidence" value="ECO:0007669"/>
    <property type="project" value="TreeGrafter"/>
</dbReference>
<comment type="caution">
    <text evidence="9">The sequence shown here is derived from an EMBL/GenBank/DDBJ whole genome shotgun (WGS) entry which is preliminary data.</text>
</comment>
<dbReference type="OrthoDB" id="334894at2"/>
<dbReference type="RefSeq" id="WP_062794933.1">
    <property type="nucleotide sequence ID" value="NZ_CBCRXS010000007.1"/>
</dbReference>
<evidence type="ECO:0000256" key="1">
    <source>
        <dbReference type="ARBA" id="ARBA00001947"/>
    </source>
</evidence>
<dbReference type="GO" id="GO:0005829">
    <property type="term" value="C:cytosol"/>
    <property type="evidence" value="ECO:0007669"/>
    <property type="project" value="TreeGrafter"/>
</dbReference>
<dbReference type="Pfam" id="PF00107">
    <property type="entry name" value="ADH_zinc_N"/>
    <property type="match status" value="1"/>
</dbReference>
<evidence type="ECO:0000313" key="9">
    <source>
        <dbReference type="EMBL" id="RKR97470.1"/>
    </source>
</evidence>